<accession>A0A9D2I7N7</accession>
<reference evidence="1" key="1">
    <citation type="journal article" date="2021" name="PeerJ">
        <title>Extensive microbial diversity within the chicken gut microbiome revealed by metagenomics and culture.</title>
        <authorList>
            <person name="Gilroy R."/>
            <person name="Ravi A."/>
            <person name="Getino M."/>
            <person name="Pursley I."/>
            <person name="Horton D.L."/>
            <person name="Alikhan N.F."/>
            <person name="Baker D."/>
            <person name="Gharbi K."/>
            <person name="Hall N."/>
            <person name="Watson M."/>
            <person name="Adriaenssens E.M."/>
            <person name="Foster-Nyarko E."/>
            <person name="Jarju S."/>
            <person name="Secka A."/>
            <person name="Antonio M."/>
            <person name="Oren A."/>
            <person name="Chaudhuri R.R."/>
            <person name="La Ragione R."/>
            <person name="Hildebrand F."/>
            <person name="Pallen M.J."/>
        </authorList>
    </citation>
    <scope>NUCLEOTIDE SEQUENCE</scope>
    <source>
        <strain evidence="1">CHK179-7159</strain>
    </source>
</reference>
<comment type="caution">
    <text evidence="1">The sequence shown here is derived from an EMBL/GenBank/DDBJ whole genome shotgun (WGS) entry which is preliminary data.</text>
</comment>
<dbReference type="AlphaFoldDB" id="A0A9D2I7N7"/>
<dbReference type="EMBL" id="DWYY01000102">
    <property type="protein sequence ID" value="HJA93339.1"/>
    <property type="molecule type" value="Genomic_DNA"/>
</dbReference>
<dbReference type="Proteomes" id="UP000886858">
    <property type="component" value="Unassembled WGS sequence"/>
</dbReference>
<sequence length="42" mass="4756">MLCDVNGAPNFPARMGCELYRRVLSHRHARAGRHRADLSAYS</sequence>
<proteinExistence type="predicted"/>
<reference evidence="1" key="2">
    <citation type="submission" date="2021-04" db="EMBL/GenBank/DDBJ databases">
        <authorList>
            <person name="Gilroy R."/>
        </authorList>
    </citation>
    <scope>NUCLEOTIDE SEQUENCE</scope>
    <source>
        <strain evidence="1">CHK179-7159</strain>
    </source>
</reference>
<evidence type="ECO:0000313" key="1">
    <source>
        <dbReference type="EMBL" id="HJA93339.1"/>
    </source>
</evidence>
<name>A0A9D2I7N7_9FIRM</name>
<gene>
    <name evidence="1" type="ORF">H9717_09555</name>
</gene>
<protein>
    <submittedName>
        <fullName evidence="1">Uncharacterized protein</fullName>
    </submittedName>
</protein>
<evidence type="ECO:0000313" key="2">
    <source>
        <dbReference type="Proteomes" id="UP000886858"/>
    </source>
</evidence>
<organism evidence="1 2">
    <name type="scientific">Candidatus Eisenbergiella merdipullorum</name>
    <dbReference type="NCBI Taxonomy" id="2838553"/>
    <lineage>
        <taxon>Bacteria</taxon>
        <taxon>Bacillati</taxon>
        <taxon>Bacillota</taxon>
        <taxon>Clostridia</taxon>
        <taxon>Lachnospirales</taxon>
        <taxon>Lachnospiraceae</taxon>
        <taxon>Eisenbergiella</taxon>
    </lineage>
</organism>